<evidence type="ECO:0000313" key="2">
    <source>
        <dbReference type="Proteomes" id="UP000266723"/>
    </source>
</evidence>
<evidence type="ECO:0000313" key="1">
    <source>
        <dbReference type="EMBL" id="KAF3532020.1"/>
    </source>
</evidence>
<proteinExistence type="predicted"/>
<protein>
    <submittedName>
        <fullName evidence="1">Uncharacterized protein</fullName>
    </submittedName>
</protein>
<gene>
    <name evidence="1" type="ORF">DY000_02038974</name>
</gene>
<dbReference type="Proteomes" id="UP000266723">
    <property type="component" value="Unassembled WGS sequence"/>
</dbReference>
<dbReference type="EMBL" id="QGKV02001507">
    <property type="protein sequence ID" value="KAF3532020.1"/>
    <property type="molecule type" value="Genomic_DNA"/>
</dbReference>
<keyword evidence="2" id="KW-1185">Reference proteome</keyword>
<organism evidence="1 2">
    <name type="scientific">Brassica cretica</name>
    <name type="common">Mustard</name>
    <dbReference type="NCBI Taxonomy" id="69181"/>
    <lineage>
        <taxon>Eukaryota</taxon>
        <taxon>Viridiplantae</taxon>
        <taxon>Streptophyta</taxon>
        <taxon>Embryophyta</taxon>
        <taxon>Tracheophyta</taxon>
        <taxon>Spermatophyta</taxon>
        <taxon>Magnoliopsida</taxon>
        <taxon>eudicotyledons</taxon>
        <taxon>Gunneridae</taxon>
        <taxon>Pentapetalae</taxon>
        <taxon>rosids</taxon>
        <taxon>malvids</taxon>
        <taxon>Brassicales</taxon>
        <taxon>Brassicaceae</taxon>
        <taxon>Brassiceae</taxon>
        <taxon>Brassica</taxon>
    </lineage>
</organism>
<comment type="caution">
    <text evidence="1">The sequence shown here is derived from an EMBL/GenBank/DDBJ whole genome shotgun (WGS) entry which is preliminary data.</text>
</comment>
<reference evidence="1 2" key="1">
    <citation type="journal article" date="2020" name="BMC Genomics">
        <title>Intraspecific diversification of the crop wild relative Brassica cretica Lam. using demographic model selection.</title>
        <authorList>
            <person name="Kioukis A."/>
            <person name="Michalopoulou V.A."/>
            <person name="Briers L."/>
            <person name="Pirintsos S."/>
            <person name="Studholme D.J."/>
            <person name="Pavlidis P."/>
            <person name="Sarris P.F."/>
        </authorList>
    </citation>
    <scope>NUCLEOTIDE SEQUENCE [LARGE SCALE GENOMIC DNA]</scope>
    <source>
        <strain evidence="2">cv. PFS-1207/04</strain>
    </source>
</reference>
<sequence length="150" mass="16635">MTQKDYKLKLLDLSAVVKLLGEILASPAVGAPRHRQERLSSVDEAIQVEVPIVRRGPTTRSGTRALREGFTKAVQQILDRDGQTGQEQLLIEEMVQLKIQDQAGPTEVQDSTGPIQFRLNQAGQTVNNFNLNFCRSTSLSCSLLFERTPS</sequence>
<name>A0ABQ7BIM9_BRACR</name>
<accession>A0ABQ7BIM9</accession>